<keyword evidence="3" id="KW-1185">Reference proteome</keyword>
<gene>
    <name evidence="2" type="ORF">ANN_13687</name>
</gene>
<dbReference type="Proteomes" id="UP001148838">
    <property type="component" value="Unassembled WGS sequence"/>
</dbReference>
<proteinExistence type="predicted"/>
<evidence type="ECO:0000313" key="2">
    <source>
        <dbReference type="EMBL" id="KAJ4437749.1"/>
    </source>
</evidence>
<sequence>MTKTKRLLETTEMIVLRKIVGKTLWDRERIDSIRETSEAENINEWVEEDRDDPENDDMTTWDETKRT</sequence>
<evidence type="ECO:0000313" key="3">
    <source>
        <dbReference type="Proteomes" id="UP001148838"/>
    </source>
</evidence>
<comment type="caution">
    <text evidence="2">The sequence shown here is derived from an EMBL/GenBank/DDBJ whole genome shotgun (WGS) entry which is preliminary data.</text>
</comment>
<evidence type="ECO:0000256" key="1">
    <source>
        <dbReference type="SAM" id="MobiDB-lite"/>
    </source>
</evidence>
<name>A0ABQ8SV77_PERAM</name>
<reference evidence="2 3" key="1">
    <citation type="journal article" date="2022" name="Allergy">
        <title>Genome assembly and annotation of Periplaneta americana reveal a comprehensive cockroach allergen profile.</title>
        <authorList>
            <person name="Wang L."/>
            <person name="Xiong Q."/>
            <person name="Saelim N."/>
            <person name="Wang L."/>
            <person name="Nong W."/>
            <person name="Wan A.T."/>
            <person name="Shi M."/>
            <person name="Liu X."/>
            <person name="Cao Q."/>
            <person name="Hui J.H.L."/>
            <person name="Sookrung N."/>
            <person name="Leung T.F."/>
            <person name="Tungtrongchitr A."/>
            <person name="Tsui S.K.W."/>
        </authorList>
    </citation>
    <scope>NUCLEOTIDE SEQUENCE [LARGE SCALE GENOMIC DNA]</scope>
    <source>
        <strain evidence="2">PWHHKU_190912</strain>
    </source>
</reference>
<feature type="region of interest" description="Disordered" evidence="1">
    <location>
        <begin position="36"/>
        <end position="67"/>
    </location>
</feature>
<feature type="compositionally biased region" description="Acidic residues" evidence="1">
    <location>
        <begin position="45"/>
        <end position="60"/>
    </location>
</feature>
<protein>
    <submittedName>
        <fullName evidence="2">Uncharacterized protein</fullName>
    </submittedName>
</protein>
<organism evidence="2 3">
    <name type="scientific">Periplaneta americana</name>
    <name type="common">American cockroach</name>
    <name type="synonym">Blatta americana</name>
    <dbReference type="NCBI Taxonomy" id="6978"/>
    <lineage>
        <taxon>Eukaryota</taxon>
        <taxon>Metazoa</taxon>
        <taxon>Ecdysozoa</taxon>
        <taxon>Arthropoda</taxon>
        <taxon>Hexapoda</taxon>
        <taxon>Insecta</taxon>
        <taxon>Pterygota</taxon>
        <taxon>Neoptera</taxon>
        <taxon>Polyneoptera</taxon>
        <taxon>Dictyoptera</taxon>
        <taxon>Blattodea</taxon>
        <taxon>Blattoidea</taxon>
        <taxon>Blattidae</taxon>
        <taxon>Blattinae</taxon>
        <taxon>Periplaneta</taxon>
    </lineage>
</organism>
<accession>A0ABQ8SV77</accession>
<dbReference type="EMBL" id="JAJSOF020000019">
    <property type="protein sequence ID" value="KAJ4437749.1"/>
    <property type="molecule type" value="Genomic_DNA"/>
</dbReference>